<dbReference type="HAMAP" id="MF_00226_B">
    <property type="entry name" value="CinA_B"/>
    <property type="match status" value="1"/>
</dbReference>
<evidence type="ECO:0000313" key="4">
    <source>
        <dbReference type="Proteomes" id="UP000606008"/>
    </source>
</evidence>
<sequence>MPTTIRAEVITIGDEILFGQIIDTNTQWISTELTNIGIRTVRKTSVGDEASVILSALTDAATRSEVVIITGGLGPTKDDITKKTLCEFFGVGLVRNQTALDLVTTFFEKRGREMTDLNRMQADLPENAEYIQNDWGTAPGMWFDHDDTVFISLPGVPFEMKSLMTYRMLPKLKERFEMPVIRHKMIRTIGIGESFLAERIEAWEDALPPHIRLAYLPSFGQVKLRLTATGTDNEQLGLELERQVAAVLPLIGNHVYGYDSDEIETVVIRLLKEKNLMLGVAESCTGGQVAATLTKVPGVSAVFAGGVVSYSNEVKIIALGVNPETLGAFGAVSEPTVSEMAEGVRVMLGTDVGIATSGIAGPDGGTPDKPVGTIWIAVATDKGTVTKHLKLGQYREQNITLTTTYLLNLLREQLL</sequence>
<dbReference type="InterPro" id="IPR008135">
    <property type="entry name" value="Competence-induced_CinA"/>
</dbReference>
<gene>
    <name evidence="3" type="ORF">F7231_13570</name>
</gene>
<dbReference type="CDD" id="cd00885">
    <property type="entry name" value="cinA"/>
    <property type="match status" value="1"/>
</dbReference>
<comment type="caution">
    <text evidence="3">The sequence shown here is derived from an EMBL/GenBank/DDBJ whole genome shotgun (WGS) entry which is preliminary data.</text>
</comment>
<dbReference type="Pfam" id="PF00994">
    <property type="entry name" value="MoCF_biosynth"/>
    <property type="match status" value="1"/>
</dbReference>
<evidence type="ECO:0000259" key="2">
    <source>
        <dbReference type="SMART" id="SM00852"/>
    </source>
</evidence>
<dbReference type="Proteomes" id="UP000606008">
    <property type="component" value="Unassembled WGS sequence"/>
</dbReference>
<dbReference type="SUPFAM" id="SSF53218">
    <property type="entry name" value="Molybdenum cofactor biosynthesis proteins"/>
    <property type="match status" value="1"/>
</dbReference>
<dbReference type="PANTHER" id="PTHR13939">
    <property type="entry name" value="NICOTINAMIDE-NUCLEOTIDE AMIDOHYDROLASE PNCC"/>
    <property type="match status" value="1"/>
</dbReference>
<dbReference type="Gene3D" id="3.90.950.20">
    <property type="entry name" value="CinA-like"/>
    <property type="match status" value="1"/>
</dbReference>
<dbReference type="InterPro" id="IPR036425">
    <property type="entry name" value="MoaB/Mog-like_dom_sf"/>
</dbReference>
<dbReference type="InterPro" id="IPR008136">
    <property type="entry name" value="CinA_C"/>
</dbReference>
<feature type="domain" description="MoaB/Mog" evidence="2">
    <location>
        <begin position="8"/>
        <end position="175"/>
    </location>
</feature>
<organism evidence="3 4">
    <name type="scientific">Fibrivirga algicola</name>
    <dbReference type="NCBI Taxonomy" id="2950420"/>
    <lineage>
        <taxon>Bacteria</taxon>
        <taxon>Pseudomonadati</taxon>
        <taxon>Bacteroidota</taxon>
        <taxon>Cytophagia</taxon>
        <taxon>Cytophagales</taxon>
        <taxon>Spirosomataceae</taxon>
        <taxon>Fibrivirga</taxon>
    </lineage>
</organism>
<dbReference type="SMART" id="SM00852">
    <property type="entry name" value="MoCF_biosynth"/>
    <property type="match status" value="1"/>
</dbReference>
<dbReference type="NCBIfam" id="NF001813">
    <property type="entry name" value="PRK00549.1"/>
    <property type="match status" value="1"/>
</dbReference>
<dbReference type="InterPro" id="IPR036653">
    <property type="entry name" value="CinA-like_C"/>
</dbReference>
<dbReference type="Gene3D" id="3.30.70.2860">
    <property type="match status" value="1"/>
</dbReference>
<dbReference type="InterPro" id="IPR050101">
    <property type="entry name" value="CinA"/>
</dbReference>
<keyword evidence="4" id="KW-1185">Reference proteome</keyword>
<dbReference type="InterPro" id="IPR001453">
    <property type="entry name" value="MoaB/Mog_dom"/>
</dbReference>
<dbReference type="SUPFAM" id="SSF142433">
    <property type="entry name" value="CinA-like"/>
    <property type="match status" value="1"/>
</dbReference>
<accession>A0ABX0QK31</accession>
<evidence type="ECO:0000313" key="3">
    <source>
        <dbReference type="EMBL" id="NID11203.1"/>
    </source>
</evidence>
<dbReference type="NCBIfam" id="TIGR00199">
    <property type="entry name" value="PncC_domain"/>
    <property type="match status" value="1"/>
</dbReference>
<protein>
    <recommendedName>
        <fullName evidence="1">CinA-like protein</fullName>
    </recommendedName>
</protein>
<dbReference type="Gene3D" id="3.40.980.10">
    <property type="entry name" value="MoaB/Mog-like domain"/>
    <property type="match status" value="1"/>
</dbReference>
<name>A0ABX0QK31_9BACT</name>
<dbReference type="InterPro" id="IPR041424">
    <property type="entry name" value="CinA_KH"/>
</dbReference>
<dbReference type="Pfam" id="PF18146">
    <property type="entry name" value="CinA_KH"/>
    <property type="match status" value="1"/>
</dbReference>
<proteinExistence type="inferred from homology"/>
<evidence type="ECO:0000256" key="1">
    <source>
        <dbReference type="HAMAP-Rule" id="MF_00226"/>
    </source>
</evidence>
<dbReference type="RefSeq" id="WP_166692367.1">
    <property type="nucleotide sequence ID" value="NZ_WAEL01000004.1"/>
</dbReference>
<dbReference type="PIRSF" id="PIRSF006728">
    <property type="entry name" value="CinA"/>
    <property type="match status" value="1"/>
</dbReference>
<comment type="similarity">
    <text evidence="1">Belongs to the CinA family.</text>
</comment>
<dbReference type="EMBL" id="WAEL01000004">
    <property type="protein sequence ID" value="NID11203.1"/>
    <property type="molecule type" value="Genomic_DNA"/>
</dbReference>
<reference evidence="3" key="1">
    <citation type="submission" date="2024-05" db="EMBL/GenBank/DDBJ databases">
        <authorList>
            <person name="Jung D.-H."/>
        </authorList>
    </citation>
    <scope>NUCLEOTIDE SEQUENCE</scope>
    <source>
        <strain evidence="3">JA-25</strain>
    </source>
</reference>
<dbReference type="NCBIfam" id="TIGR00200">
    <property type="entry name" value="cinA_nterm"/>
    <property type="match status" value="1"/>
</dbReference>
<dbReference type="NCBIfam" id="TIGR00177">
    <property type="entry name" value="molyb_syn"/>
    <property type="match status" value="1"/>
</dbReference>
<dbReference type="PANTHER" id="PTHR13939:SF0">
    <property type="entry name" value="NMN AMIDOHYDROLASE-LIKE PROTEIN YFAY"/>
    <property type="match status" value="1"/>
</dbReference>
<dbReference type="Pfam" id="PF02464">
    <property type="entry name" value="CinA"/>
    <property type="match status" value="1"/>
</dbReference>